<proteinExistence type="predicted"/>
<feature type="transmembrane region" description="Helical" evidence="1">
    <location>
        <begin position="38"/>
        <end position="58"/>
    </location>
</feature>
<evidence type="ECO:0000256" key="1">
    <source>
        <dbReference type="SAM" id="Phobius"/>
    </source>
</evidence>
<accession>A0A2P8CV61</accession>
<evidence type="ECO:0000313" key="3">
    <source>
        <dbReference type="Proteomes" id="UP000240572"/>
    </source>
</evidence>
<protein>
    <submittedName>
        <fullName evidence="2">Uncharacterized protein</fullName>
    </submittedName>
</protein>
<evidence type="ECO:0000313" key="2">
    <source>
        <dbReference type="EMBL" id="PSK88863.1"/>
    </source>
</evidence>
<comment type="caution">
    <text evidence="2">The sequence shown here is derived from an EMBL/GenBank/DDBJ whole genome shotgun (WGS) entry which is preliminary data.</text>
</comment>
<organism evidence="2 3">
    <name type="scientific">Taibaiella chishuiensis</name>
    <dbReference type="NCBI Taxonomy" id="1434707"/>
    <lineage>
        <taxon>Bacteria</taxon>
        <taxon>Pseudomonadati</taxon>
        <taxon>Bacteroidota</taxon>
        <taxon>Chitinophagia</taxon>
        <taxon>Chitinophagales</taxon>
        <taxon>Chitinophagaceae</taxon>
        <taxon>Taibaiella</taxon>
    </lineage>
</organism>
<keyword evidence="1" id="KW-0472">Membrane</keyword>
<keyword evidence="3" id="KW-1185">Reference proteome</keyword>
<keyword evidence="1" id="KW-1133">Transmembrane helix</keyword>
<dbReference type="RefSeq" id="WP_106525221.1">
    <property type="nucleotide sequence ID" value="NZ_PYGD01000014.1"/>
</dbReference>
<keyword evidence="1" id="KW-0812">Transmembrane</keyword>
<dbReference type="AlphaFoldDB" id="A0A2P8CV61"/>
<sequence>MRYQDQKKIFYLQLFIGMLLLGYNAGKLLKNGFDTSTVDIPLALAVGVVLPLAGYFGLRRVKATEQRQKALAAKADNGTAQDC</sequence>
<dbReference type="EMBL" id="PYGD01000014">
    <property type="protein sequence ID" value="PSK88863.1"/>
    <property type="molecule type" value="Genomic_DNA"/>
</dbReference>
<dbReference type="Proteomes" id="UP000240572">
    <property type="component" value="Unassembled WGS sequence"/>
</dbReference>
<feature type="transmembrane region" description="Helical" evidence="1">
    <location>
        <begin position="9"/>
        <end position="26"/>
    </location>
</feature>
<name>A0A2P8CV61_9BACT</name>
<gene>
    <name evidence="2" type="ORF">B0I18_11475</name>
</gene>
<reference evidence="2 3" key="1">
    <citation type="submission" date="2018-03" db="EMBL/GenBank/DDBJ databases">
        <title>Genomic Encyclopedia of Type Strains, Phase III (KMG-III): the genomes of soil and plant-associated and newly described type strains.</title>
        <authorList>
            <person name="Whitman W."/>
        </authorList>
    </citation>
    <scope>NUCLEOTIDE SEQUENCE [LARGE SCALE GENOMIC DNA]</scope>
    <source>
        <strain evidence="2 3">CGMCC 1.12700</strain>
    </source>
</reference>